<evidence type="ECO:0000313" key="3">
    <source>
        <dbReference type="Proteomes" id="UP000292985"/>
    </source>
</evidence>
<dbReference type="InterPro" id="IPR014795">
    <property type="entry name" value="TacA_1-like"/>
</dbReference>
<keyword evidence="1" id="KW-1277">Toxin-antitoxin system</keyword>
<evidence type="ECO:0000313" key="2">
    <source>
        <dbReference type="EMBL" id="RYT45486.1"/>
    </source>
</evidence>
<proteinExistence type="predicted"/>
<dbReference type="RefSeq" id="WP_125339196.1">
    <property type="nucleotide sequence ID" value="NZ_CAXTIL010000004.1"/>
</dbReference>
<accession>A0ABY0I0N9</accession>
<dbReference type="EMBL" id="RCYA01000002">
    <property type="protein sequence ID" value="RYT45486.1"/>
    <property type="molecule type" value="Genomic_DNA"/>
</dbReference>
<dbReference type="Pfam" id="PF08681">
    <property type="entry name" value="TacA1"/>
    <property type="match status" value="1"/>
</dbReference>
<organism evidence="2 3">
    <name type="scientific">Citrobacter amalonaticus</name>
    <dbReference type="NCBI Taxonomy" id="35703"/>
    <lineage>
        <taxon>Bacteria</taxon>
        <taxon>Pseudomonadati</taxon>
        <taxon>Pseudomonadota</taxon>
        <taxon>Gammaproteobacteria</taxon>
        <taxon>Enterobacterales</taxon>
        <taxon>Enterobacteriaceae</taxon>
        <taxon>Citrobacter</taxon>
    </lineage>
</organism>
<keyword evidence="3" id="KW-1185">Reference proteome</keyword>
<evidence type="ECO:0000256" key="1">
    <source>
        <dbReference type="ARBA" id="ARBA00022649"/>
    </source>
</evidence>
<comment type="caution">
    <text evidence="2">The sequence shown here is derived from an EMBL/GenBank/DDBJ whole genome shotgun (WGS) entry which is preliminary data.</text>
</comment>
<gene>
    <name evidence="2" type="ORF">EAJ18_06940</name>
</gene>
<reference evidence="2 3" key="1">
    <citation type="journal article" date="2019" name="Science, e1252229">
        <title>Invertible promoters mediate bacterial phase variation, antibiotic resistance, and host adaptation in the gut.</title>
        <authorList>
            <person name="Jiang X."/>
            <person name="Hall A.B."/>
            <person name="Arthur T.D."/>
            <person name="Plichta D.R."/>
            <person name="Covington C.T."/>
            <person name="Poyet M."/>
            <person name="Crothers J."/>
            <person name="Moses P.L."/>
            <person name="Tolonen A.C."/>
            <person name="Vlamakis H."/>
            <person name="Alm E.J."/>
            <person name="Xavier R.J."/>
        </authorList>
    </citation>
    <scope>NUCLEOTIDE SEQUENCE [LARGE SCALE GENOMIC DNA]</scope>
    <source>
        <strain evidence="3">ca_0067</strain>
    </source>
</reference>
<dbReference type="Proteomes" id="UP000292985">
    <property type="component" value="Unassembled WGS sequence"/>
</dbReference>
<sequence length="116" mass="12930">MRSALRVLNTLCPSLQRRTTPCRARTVCRGYTKSLICALKLAEQVCGKNQTDFIPEAIRTAVGEALIEKRIITADPQTDQAFRTRLDQAPDPPHVGNICTPFCCGVDFIDNRLKLL</sequence>
<protein>
    <submittedName>
        <fullName evidence="2">DUF1778 domain-containing protein</fullName>
    </submittedName>
</protein>
<name>A0ABY0I0N9_CITAM</name>